<organism evidence="2">
    <name type="scientific">Capitella teleta</name>
    <name type="common">Polychaete worm</name>
    <dbReference type="NCBI Taxonomy" id="283909"/>
    <lineage>
        <taxon>Eukaryota</taxon>
        <taxon>Metazoa</taxon>
        <taxon>Spiralia</taxon>
        <taxon>Lophotrochozoa</taxon>
        <taxon>Annelida</taxon>
        <taxon>Polychaeta</taxon>
        <taxon>Sedentaria</taxon>
        <taxon>Scolecida</taxon>
        <taxon>Capitellidae</taxon>
        <taxon>Capitella</taxon>
    </lineage>
</organism>
<feature type="compositionally biased region" description="Low complexity" evidence="1">
    <location>
        <begin position="505"/>
        <end position="522"/>
    </location>
</feature>
<feature type="region of interest" description="Disordered" evidence="1">
    <location>
        <begin position="384"/>
        <end position="567"/>
    </location>
</feature>
<dbReference type="EnsemblMetazoa" id="CapteT182727">
    <property type="protein sequence ID" value="CapteP182727"/>
    <property type="gene ID" value="CapteG182727"/>
</dbReference>
<accession>R7UBF8</accession>
<dbReference type="GO" id="GO:0070737">
    <property type="term" value="F:protein-glycine ligase activity, elongating"/>
    <property type="evidence" value="ECO:0007669"/>
    <property type="project" value="TreeGrafter"/>
</dbReference>
<evidence type="ECO:0000313" key="2">
    <source>
        <dbReference type="EMBL" id="ELU03324.1"/>
    </source>
</evidence>
<evidence type="ECO:0000313" key="3">
    <source>
        <dbReference type="EnsemblMetazoa" id="CapteP182727"/>
    </source>
</evidence>
<reference evidence="2 4" key="2">
    <citation type="journal article" date="2013" name="Nature">
        <title>Insights into bilaterian evolution from three spiralian genomes.</title>
        <authorList>
            <person name="Simakov O."/>
            <person name="Marletaz F."/>
            <person name="Cho S.J."/>
            <person name="Edsinger-Gonzales E."/>
            <person name="Havlak P."/>
            <person name="Hellsten U."/>
            <person name="Kuo D.H."/>
            <person name="Larsson T."/>
            <person name="Lv J."/>
            <person name="Arendt D."/>
            <person name="Savage R."/>
            <person name="Osoegawa K."/>
            <person name="de Jong P."/>
            <person name="Grimwood J."/>
            <person name="Chapman J.A."/>
            <person name="Shapiro H."/>
            <person name="Aerts A."/>
            <person name="Otillar R.P."/>
            <person name="Terry A.Y."/>
            <person name="Boore J.L."/>
            <person name="Grigoriev I.V."/>
            <person name="Lindberg D.R."/>
            <person name="Seaver E.C."/>
            <person name="Weisblat D.A."/>
            <person name="Putnam N.H."/>
            <person name="Rokhsar D.S."/>
        </authorList>
    </citation>
    <scope>NUCLEOTIDE SEQUENCE</scope>
    <source>
        <strain evidence="2 4">I ESC-2004</strain>
    </source>
</reference>
<evidence type="ECO:0000313" key="4">
    <source>
        <dbReference type="Proteomes" id="UP000014760"/>
    </source>
</evidence>
<dbReference type="OMA" id="SRMWICK"/>
<dbReference type="Proteomes" id="UP000014760">
    <property type="component" value="Unassembled WGS sequence"/>
</dbReference>
<name>R7UBF8_CAPTE</name>
<dbReference type="InterPro" id="IPR027752">
    <property type="entry name" value="TTLL10"/>
</dbReference>
<protein>
    <recommendedName>
        <fullName evidence="5">ATP-grasp domain-containing protein</fullName>
    </recommendedName>
</protein>
<dbReference type="Gene3D" id="3.30.470.20">
    <property type="entry name" value="ATP-grasp fold, B domain"/>
    <property type="match status" value="1"/>
</dbReference>
<dbReference type="AlphaFoldDB" id="R7UBF8"/>
<dbReference type="EMBL" id="KB303281">
    <property type="protein sequence ID" value="ELU03324.1"/>
    <property type="molecule type" value="Genomic_DNA"/>
</dbReference>
<sequence>MEWTYYLGGGNGVSIIEETLSGLGYKKIKDKQDESYRFKWVELKAQINYHTFREGEQMVNHIPNCHLLTNKLGLVNSLREYDRMCTNVKKKSSKLDFIPETYKLDDKNERELFYELFTEGDIWICKPTGKNQGKGIFLARHIEEVTQVVAENEAINQRLKESNRPTRPLNRIIQRYIPNPLLLDGRKFDIRAYMLIANTTPYLVLYHKGYVRLCMHDYATNAESLVAHLTNQYIQKKDPQYKDSKEDTVWSMDKFNDYVNKNLAQDKGLEQNWVYDTLTNRMKQIMTYCFTAVKHRLQCKVGYSDLYGLDFMVDDEMKASVWLIEINVNPSLATNCEALKEVMPPMVKETIYLSIECFEKSRRNRPLLPLQSLQNFTILHNGSPAKATGATRASHRSITATPPSKLQSASAADDQGNKRSRSLSPVKEVGDNGVTARPRITNRHVLKATPTLLNPQTSRAELSTSSQKLLKDKTVGAYRHASMSKPQKETRSNKSPTHGVKAVASSNQSSSSLNKSKPQKSSETQNTESKDAEKGDCKTEAIQSDSELLSCKEKSPENKHDASHRGS</sequence>
<dbReference type="InterPro" id="IPR004344">
    <property type="entry name" value="TTL/TTLL_fam"/>
</dbReference>
<dbReference type="PANTHER" id="PTHR46810">
    <property type="entry name" value="INACTIVE POLYGLYCYLASE TTLL10"/>
    <property type="match status" value="1"/>
</dbReference>
<proteinExistence type="predicted"/>
<evidence type="ECO:0000256" key="1">
    <source>
        <dbReference type="SAM" id="MobiDB-lite"/>
    </source>
</evidence>
<feature type="compositionally biased region" description="Basic and acidic residues" evidence="1">
    <location>
        <begin position="528"/>
        <end position="539"/>
    </location>
</feature>
<feature type="compositionally biased region" description="Polar residues" evidence="1">
    <location>
        <begin position="451"/>
        <end position="468"/>
    </location>
</feature>
<feature type="compositionally biased region" description="Polar residues" evidence="1">
    <location>
        <begin position="396"/>
        <end position="410"/>
    </location>
</feature>
<reference evidence="4" key="1">
    <citation type="submission" date="2012-12" db="EMBL/GenBank/DDBJ databases">
        <authorList>
            <person name="Hellsten U."/>
            <person name="Grimwood J."/>
            <person name="Chapman J.A."/>
            <person name="Shapiro H."/>
            <person name="Aerts A."/>
            <person name="Otillar R.P."/>
            <person name="Terry A.Y."/>
            <person name="Boore J.L."/>
            <person name="Simakov O."/>
            <person name="Marletaz F."/>
            <person name="Cho S.-J."/>
            <person name="Edsinger-Gonzales E."/>
            <person name="Havlak P."/>
            <person name="Kuo D.-H."/>
            <person name="Larsson T."/>
            <person name="Lv J."/>
            <person name="Arendt D."/>
            <person name="Savage R."/>
            <person name="Osoegawa K."/>
            <person name="de Jong P."/>
            <person name="Lindberg D.R."/>
            <person name="Seaver E.C."/>
            <person name="Weisblat D.A."/>
            <person name="Putnam N.H."/>
            <person name="Grigoriev I.V."/>
            <person name="Rokhsar D.S."/>
        </authorList>
    </citation>
    <scope>NUCLEOTIDE SEQUENCE</scope>
    <source>
        <strain evidence="4">I ESC-2004</strain>
    </source>
</reference>
<evidence type="ECO:0008006" key="5">
    <source>
        <dbReference type="Google" id="ProtNLM"/>
    </source>
</evidence>
<dbReference type="HOGENOM" id="CLU_022993_2_0_1"/>
<reference evidence="3" key="3">
    <citation type="submission" date="2015-06" db="UniProtKB">
        <authorList>
            <consortium name="EnsemblMetazoa"/>
        </authorList>
    </citation>
    <scope>IDENTIFICATION</scope>
</reference>
<dbReference type="Pfam" id="PF03133">
    <property type="entry name" value="TTL"/>
    <property type="match status" value="1"/>
</dbReference>
<keyword evidence="4" id="KW-1185">Reference proteome</keyword>
<dbReference type="PROSITE" id="PS51221">
    <property type="entry name" value="TTL"/>
    <property type="match status" value="1"/>
</dbReference>
<dbReference type="EMBL" id="AMQN01008506">
    <property type="status" value="NOT_ANNOTATED_CDS"/>
    <property type="molecule type" value="Genomic_DNA"/>
</dbReference>
<dbReference type="SUPFAM" id="SSF56059">
    <property type="entry name" value="Glutathione synthetase ATP-binding domain-like"/>
    <property type="match status" value="1"/>
</dbReference>
<feature type="compositionally biased region" description="Basic and acidic residues" evidence="1">
    <location>
        <begin position="550"/>
        <end position="567"/>
    </location>
</feature>
<dbReference type="PANTHER" id="PTHR46810:SF1">
    <property type="entry name" value="INACTIVE POLYGLYCYLASE TTLL10"/>
    <property type="match status" value="1"/>
</dbReference>
<dbReference type="STRING" id="283909.R7UBF8"/>
<gene>
    <name evidence="2" type="ORF">CAPTEDRAFT_182727</name>
</gene>
<dbReference type="OrthoDB" id="202825at2759"/>